<dbReference type="InterPro" id="IPR018578">
    <property type="entry name" value="Restrct_endonuc_II_BstXI"/>
</dbReference>
<dbReference type="RefSeq" id="WP_086158336.1">
    <property type="nucleotide sequence ID" value="NZ_CP021121.1"/>
</dbReference>
<accession>A0A1W7CVQ6</accession>
<dbReference type="AlphaFoldDB" id="A0A1W7CVQ6"/>
<gene>
    <name evidence="1" type="ORF">CAG99_08135</name>
</gene>
<sequence length="338" mass="38481">MSAARSKRLPKLPDLINRKLYKTGQTRGATQGEIYQNRVGRSSTVLIPHRHFEACRVPDDGTTAYEKGFIVLVSPSWYFEEQRADERLADQGLRLGENALLFFQQPWEWRKYADERGMAIDDERPLVPAIARLAPLGGNYIARVPGTTAASGFGRIDRGFTTTDMRGAGVRVYEYASEKNITRARVQLEALIWMCRNAVDGMVKCGMKQDAAQLRRDKIVEQAEADDLLDLDRLRGLRMVNPAGYTVCPLCLKEMTVAEFATRSAQAEGRETWDNTVTEASLFHIQELRIGRLQHKPYNLGWGHHHCNVVVKDYGIFKTLEWMRSVLEANREQHPEEL</sequence>
<dbReference type="Pfam" id="PF09552">
    <property type="entry name" value="RE_BstXI"/>
    <property type="match status" value="1"/>
</dbReference>
<organism evidence="1 2">
    <name type="scientific">Streptomyces marincola</name>
    <dbReference type="NCBI Taxonomy" id="2878388"/>
    <lineage>
        <taxon>Bacteria</taxon>
        <taxon>Bacillati</taxon>
        <taxon>Actinomycetota</taxon>
        <taxon>Actinomycetes</taxon>
        <taxon>Kitasatosporales</taxon>
        <taxon>Streptomycetaceae</taxon>
        <taxon>Streptomyces</taxon>
    </lineage>
</organism>
<reference evidence="1 2" key="1">
    <citation type="submission" date="2017-05" db="EMBL/GenBank/DDBJ databases">
        <title>Complete genome sequence of Streptomyces sp. SCSIO 03032 revealed the diverse biosynthetic pathways for its bioactive secondary metabolites.</title>
        <authorList>
            <person name="Ma L."/>
            <person name="Zhu Y."/>
            <person name="Zhang W."/>
            <person name="Zhang G."/>
            <person name="Tian X."/>
            <person name="Zhang S."/>
            <person name="Zhang C."/>
        </authorList>
    </citation>
    <scope>NUCLEOTIDE SEQUENCE [LARGE SCALE GENOMIC DNA]</scope>
    <source>
        <strain evidence="1 2">SCSIO 03032</strain>
    </source>
</reference>
<dbReference type="REBASE" id="201463">
    <property type="entry name" value="Ssp3032ORF8130P"/>
</dbReference>
<dbReference type="KEGG" id="smao:CAG99_08135"/>
<protein>
    <recommendedName>
        <fullName evidence="3">Restriction endonuclease</fullName>
    </recommendedName>
</protein>
<dbReference type="Proteomes" id="UP000194218">
    <property type="component" value="Chromosome"/>
</dbReference>
<proteinExistence type="predicted"/>
<keyword evidence="2" id="KW-1185">Reference proteome</keyword>
<dbReference type="OrthoDB" id="5179875at2"/>
<evidence type="ECO:0000313" key="2">
    <source>
        <dbReference type="Proteomes" id="UP000194218"/>
    </source>
</evidence>
<dbReference type="EMBL" id="CP021121">
    <property type="protein sequence ID" value="ARQ68835.1"/>
    <property type="molecule type" value="Genomic_DNA"/>
</dbReference>
<name>A0A1W7CVQ6_9ACTN</name>
<evidence type="ECO:0000313" key="1">
    <source>
        <dbReference type="EMBL" id="ARQ68835.1"/>
    </source>
</evidence>
<evidence type="ECO:0008006" key="3">
    <source>
        <dbReference type="Google" id="ProtNLM"/>
    </source>
</evidence>